<proteinExistence type="predicted"/>
<protein>
    <recommendedName>
        <fullName evidence="4">HAD family hydrolase</fullName>
    </recommendedName>
</protein>
<evidence type="ECO:0000256" key="1">
    <source>
        <dbReference type="ARBA" id="ARBA00022801"/>
    </source>
</evidence>
<evidence type="ECO:0000313" key="2">
    <source>
        <dbReference type="EMBL" id="GIL25728.1"/>
    </source>
</evidence>
<name>A0A8J4ABJ1_9ACTN</name>
<dbReference type="Gene3D" id="3.40.50.1000">
    <property type="entry name" value="HAD superfamily/HAD-like"/>
    <property type="match status" value="1"/>
</dbReference>
<sequence>MPERAVPLDAIVFDLLFTLVHPGAYPGGTGRTGWLARTLGVDAADVATRWDAFEPALEAGRAGAAADGLAPELAWVRAVAADLGSPVTDADLSRIDADWDLTRREALLAPPPSTTETLVALRQRGLHLGVLSNTHALELRAWDRCPLAPLFDAVAFSHEIGVCKPDPAAYARILDRLGVSAASAAYVGDGGSNELDGARAAGFGLVVLAEEAPARLAPHDLPRLRAQADTSVGSLPDLVPLLDP</sequence>
<comment type="caution">
    <text evidence="2">The sequence shown here is derived from an EMBL/GenBank/DDBJ whole genome shotgun (WGS) entry which is preliminary data.</text>
</comment>
<dbReference type="NCBIfam" id="TIGR01549">
    <property type="entry name" value="HAD-SF-IA-v1"/>
    <property type="match status" value="1"/>
</dbReference>
<reference evidence="3" key="1">
    <citation type="journal article" date="2021" name="Int. J. Syst. Evol. Microbiol.">
        <title>Actinocatenispora comari sp. nov., an endophytic actinomycete isolated from aerial parts of Comarum salesowianum.</title>
        <authorList>
            <person name="Oyunbileg N."/>
            <person name="Iizaka Y."/>
            <person name="Hamada M."/>
            <person name="Davaapurev B.O."/>
            <person name="Fukumoto A."/>
            <person name="Tsetseg B."/>
            <person name="Kato F."/>
            <person name="Tamura T."/>
            <person name="Batkhuu J."/>
            <person name="Anzai Y."/>
        </authorList>
    </citation>
    <scope>NUCLEOTIDE SEQUENCE [LARGE SCALE GENOMIC DNA]</scope>
    <source>
        <strain evidence="3">NUM-2625</strain>
    </source>
</reference>
<keyword evidence="3" id="KW-1185">Reference proteome</keyword>
<dbReference type="InterPro" id="IPR006439">
    <property type="entry name" value="HAD-SF_hydro_IA"/>
</dbReference>
<dbReference type="AlphaFoldDB" id="A0A8J4ABJ1"/>
<dbReference type="Pfam" id="PF00702">
    <property type="entry name" value="Hydrolase"/>
    <property type="match status" value="1"/>
</dbReference>
<dbReference type="InterPro" id="IPR036412">
    <property type="entry name" value="HAD-like_sf"/>
</dbReference>
<dbReference type="SUPFAM" id="SSF56784">
    <property type="entry name" value="HAD-like"/>
    <property type="match status" value="1"/>
</dbReference>
<dbReference type="PRINTS" id="PR00413">
    <property type="entry name" value="HADHALOGNASE"/>
</dbReference>
<dbReference type="Proteomes" id="UP000614996">
    <property type="component" value="Unassembled WGS sequence"/>
</dbReference>
<evidence type="ECO:0008006" key="4">
    <source>
        <dbReference type="Google" id="ProtNLM"/>
    </source>
</evidence>
<organism evidence="2 3">
    <name type="scientific">Actinocatenispora comari</name>
    <dbReference type="NCBI Taxonomy" id="2807577"/>
    <lineage>
        <taxon>Bacteria</taxon>
        <taxon>Bacillati</taxon>
        <taxon>Actinomycetota</taxon>
        <taxon>Actinomycetes</taxon>
        <taxon>Micromonosporales</taxon>
        <taxon>Micromonosporaceae</taxon>
        <taxon>Actinocatenispora</taxon>
    </lineage>
</organism>
<keyword evidence="1" id="KW-0378">Hydrolase</keyword>
<accession>A0A8J4ABJ1</accession>
<dbReference type="EMBL" id="BOPO01000008">
    <property type="protein sequence ID" value="GIL25728.1"/>
    <property type="molecule type" value="Genomic_DNA"/>
</dbReference>
<dbReference type="PANTHER" id="PTHR43316:SF3">
    <property type="entry name" value="HALOACID DEHALOGENASE, TYPE II (AFU_ORTHOLOGUE AFUA_2G07750)-RELATED"/>
    <property type="match status" value="1"/>
</dbReference>
<dbReference type="InterPro" id="IPR051540">
    <property type="entry name" value="S-2-haloacid_dehalogenase"/>
</dbReference>
<evidence type="ECO:0000313" key="3">
    <source>
        <dbReference type="Proteomes" id="UP000614996"/>
    </source>
</evidence>
<dbReference type="NCBIfam" id="TIGR01509">
    <property type="entry name" value="HAD-SF-IA-v3"/>
    <property type="match status" value="1"/>
</dbReference>
<gene>
    <name evidence="2" type="ORF">NUM_09820</name>
</gene>
<dbReference type="PANTHER" id="PTHR43316">
    <property type="entry name" value="HYDROLASE, HALOACID DELAHOGENASE-RELATED"/>
    <property type="match status" value="1"/>
</dbReference>
<dbReference type="RefSeq" id="WP_207123325.1">
    <property type="nucleotide sequence ID" value="NZ_BOPO01000008.1"/>
</dbReference>
<dbReference type="GO" id="GO:0016787">
    <property type="term" value="F:hydrolase activity"/>
    <property type="evidence" value="ECO:0007669"/>
    <property type="project" value="UniProtKB-KW"/>
</dbReference>
<dbReference type="InterPro" id="IPR023214">
    <property type="entry name" value="HAD_sf"/>
</dbReference>